<gene>
    <name evidence="1" type="ORF">DILT_LOCUS18538</name>
</gene>
<dbReference type="Proteomes" id="UP000281553">
    <property type="component" value="Unassembled WGS sequence"/>
</dbReference>
<evidence type="ECO:0000313" key="1">
    <source>
        <dbReference type="EMBL" id="VDN41404.1"/>
    </source>
</evidence>
<name>A0A3P7NFD8_DIBLA</name>
<reference evidence="1 2" key="1">
    <citation type="submission" date="2018-11" db="EMBL/GenBank/DDBJ databases">
        <authorList>
            <consortium name="Pathogen Informatics"/>
        </authorList>
    </citation>
    <scope>NUCLEOTIDE SEQUENCE [LARGE SCALE GENOMIC DNA]</scope>
</reference>
<accession>A0A3P7NFD8</accession>
<sequence length="102" mass="11266">IVVPPGCRTKADLVITEDEYDGHFRVESIFEGQISVLVKDKKDGSVLCPVIIGDLTKVLTPQYGFMPIKDKRGAVSFVNEGRCFCSYGVGQRVDLTESKIEI</sequence>
<dbReference type="OrthoDB" id="5819442at2759"/>
<protein>
    <submittedName>
        <fullName evidence="1">Uncharacterized protein</fullName>
    </submittedName>
</protein>
<dbReference type="EMBL" id="UYRU01101296">
    <property type="protein sequence ID" value="VDN41404.1"/>
    <property type="molecule type" value="Genomic_DNA"/>
</dbReference>
<evidence type="ECO:0000313" key="2">
    <source>
        <dbReference type="Proteomes" id="UP000281553"/>
    </source>
</evidence>
<proteinExistence type="predicted"/>
<dbReference type="AlphaFoldDB" id="A0A3P7NFD8"/>
<organism evidence="1 2">
    <name type="scientific">Dibothriocephalus latus</name>
    <name type="common">Fish tapeworm</name>
    <name type="synonym">Diphyllobothrium latum</name>
    <dbReference type="NCBI Taxonomy" id="60516"/>
    <lineage>
        <taxon>Eukaryota</taxon>
        <taxon>Metazoa</taxon>
        <taxon>Spiralia</taxon>
        <taxon>Lophotrochozoa</taxon>
        <taxon>Platyhelminthes</taxon>
        <taxon>Cestoda</taxon>
        <taxon>Eucestoda</taxon>
        <taxon>Diphyllobothriidea</taxon>
        <taxon>Diphyllobothriidae</taxon>
        <taxon>Dibothriocephalus</taxon>
    </lineage>
</organism>
<keyword evidence="2" id="KW-1185">Reference proteome</keyword>
<dbReference type="SUPFAM" id="SSF56973">
    <property type="entry name" value="Aerolisin/ETX pore-forming domain"/>
    <property type="match status" value="1"/>
</dbReference>
<feature type="non-terminal residue" evidence="1">
    <location>
        <position position="1"/>
    </location>
</feature>